<evidence type="ECO:0000313" key="3">
    <source>
        <dbReference type="EMBL" id="MPC61338.1"/>
    </source>
</evidence>
<accession>A0A5B7GWQ7</accession>
<dbReference type="SUPFAM" id="SSF49265">
    <property type="entry name" value="Fibronectin type III"/>
    <property type="match status" value="1"/>
</dbReference>
<dbReference type="InterPro" id="IPR036116">
    <property type="entry name" value="FN3_sf"/>
</dbReference>
<dbReference type="InterPro" id="IPR050964">
    <property type="entry name" value="Striated_Muscle_Regulatory"/>
</dbReference>
<evidence type="ECO:0000259" key="2">
    <source>
        <dbReference type="PROSITE" id="PS50853"/>
    </source>
</evidence>
<dbReference type="CDD" id="cd00063">
    <property type="entry name" value="FN3"/>
    <property type="match status" value="2"/>
</dbReference>
<keyword evidence="4" id="KW-1185">Reference proteome</keyword>
<name>A0A5B7GWQ7_PORTR</name>
<dbReference type="Proteomes" id="UP000324222">
    <property type="component" value="Unassembled WGS sequence"/>
</dbReference>
<reference evidence="3 4" key="1">
    <citation type="submission" date="2019-05" db="EMBL/GenBank/DDBJ databases">
        <title>Another draft genome of Portunus trituberculatus and its Hox gene families provides insights of decapod evolution.</title>
        <authorList>
            <person name="Jeong J.-H."/>
            <person name="Song I."/>
            <person name="Kim S."/>
            <person name="Choi T."/>
            <person name="Kim D."/>
            <person name="Ryu S."/>
            <person name="Kim W."/>
        </authorList>
    </citation>
    <scope>NUCLEOTIDE SEQUENCE [LARGE SCALE GENOMIC DNA]</scope>
    <source>
        <tissue evidence="3">Muscle</tissue>
    </source>
</reference>
<dbReference type="EMBL" id="VSRR010018428">
    <property type="protein sequence ID" value="MPC61338.1"/>
    <property type="molecule type" value="Genomic_DNA"/>
</dbReference>
<keyword evidence="1" id="KW-0677">Repeat</keyword>
<dbReference type="InterPro" id="IPR013783">
    <property type="entry name" value="Ig-like_fold"/>
</dbReference>
<dbReference type="PANTHER" id="PTHR13817:SF170">
    <property type="entry name" value="PROTEIN-TYROSINE-PHOSPHATASE"/>
    <property type="match status" value="1"/>
</dbReference>
<proteinExistence type="predicted"/>
<feature type="domain" description="Fibronectin type-III" evidence="2">
    <location>
        <begin position="1"/>
        <end position="85"/>
    </location>
</feature>
<dbReference type="FunFam" id="2.60.40.10:FF:000028">
    <property type="entry name" value="Neuronal cell adhesion molecule"/>
    <property type="match status" value="1"/>
</dbReference>
<dbReference type="Pfam" id="PF00041">
    <property type="entry name" value="fn3"/>
    <property type="match status" value="1"/>
</dbReference>
<gene>
    <name evidence="3" type="primary">DSCAM_3</name>
    <name evidence="3" type="ORF">E2C01_055408</name>
</gene>
<protein>
    <submittedName>
        <fullName evidence="3">Down syndrome cell adhesion molecule</fullName>
    </submittedName>
</protein>
<sequence>MTAHSLLVSWEALSPTHARGHLTGYRVLYAPADRVSELSGETSLAAPVPLRGLRPYTNYSVQVAGLTKVGEGPASEPHFCTTEEDVPGPPAGVKVAVVRSGTVVVSWLPPVSSNGRLLTYFITLRGREVKVRKCVERWM</sequence>
<dbReference type="Gene3D" id="2.60.40.10">
    <property type="entry name" value="Immunoglobulins"/>
    <property type="match status" value="2"/>
</dbReference>
<dbReference type="InterPro" id="IPR003961">
    <property type="entry name" value="FN3_dom"/>
</dbReference>
<evidence type="ECO:0000313" key="4">
    <source>
        <dbReference type="Proteomes" id="UP000324222"/>
    </source>
</evidence>
<dbReference type="PROSITE" id="PS50853">
    <property type="entry name" value="FN3"/>
    <property type="match status" value="2"/>
</dbReference>
<organism evidence="3 4">
    <name type="scientific">Portunus trituberculatus</name>
    <name type="common">Swimming crab</name>
    <name type="synonym">Neptunus trituberculatus</name>
    <dbReference type="NCBI Taxonomy" id="210409"/>
    <lineage>
        <taxon>Eukaryota</taxon>
        <taxon>Metazoa</taxon>
        <taxon>Ecdysozoa</taxon>
        <taxon>Arthropoda</taxon>
        <taxon>Crustacea</taxon>
        <taxon>Multicrustacea</taxon>
        <taxon>Malacostraca</taxon>
        <taxon>Eumalacostraca</taxon>
        <taxon>Eucarida</taxon>
        <taxon>Decapoda</taxon>
        <taxon>Pleocyemata</taxon>
        <taxon>Brachyura</taxon>
        <taxon>Eubrachyura</taxon>
        <taxon>Portunoidea</taxon>
        <taxon>Portunidae</taxon>
        <taxon>Portuninae</taxon>
        <taxon>Portunus</taxon>
    </lineage>
</organism>
<dbReference type="OrthoDB" id="6371004at2759"/>
<comment type="caution">
    <text evidence="3">The sequence shown here is derived from an EMBL/GenBank/DDBJ whole genome shotgun (WGS) entry which is preliminary data.</text>
</comment>
<feature type="domain" description="Fibronectin type-III" evidence="2">
    <location>
        <begin position="89"/>
        <end position="139"/>
    </location>
</feature>
<dbReference type="AlphaFoldDB" id="A0A5B7GWQ7"/>
<dbReference type="PANTHER" id="PTHR13817">
    <property type="entry name" value="TITIN"/>
    <property type="match status" value="1"/>
</dbReference>
<evidence type="ECO:0000256" key="1">
    <source>
        <dbReference type="ARBA" id="ARBA00022737"/>
    </source>
</evidence>